<evidence type="ECO:0000256" key="6">
    <source>
        <dbReference type="ARBA" id="ARBA00022723"/>
    </source>
</evidence>
<evidence type="ECO:0000256" key="13">
    <source>
        <dbReference type="SAM" id="MobiDB-lite"/>
    </source>
</evidence>
<keyword evidence="4" id="KW-0963">Cytoplasm</keyword>
<accession>L5K9Q0</accession>
<evidence type="ECO:0000259" key="16">
    <source>
        <dbReference type="SMART" id="SM00865"/>
    </source>
</evidence>
<dbReference type="InterPro" id="IPR003008">
    <property type="entry name" value="Tubulin_FtsZ_GTPase"/>
</dbReference>
<reference evidence="18" key="1">
    <citation type="journal article" date="2013" name="Science">
        <title>Comparative analysis of bat genomes provides insight into the evolution of flight and immunity.</title>
        <authorList>
            <person name="Zhang G."/>
            <person name="Cowled C."/>
            <person name="Shi Z."/>
            <person name="Huang Z."/>
            <person name="Bishop-Lilly K.A."/>
            <person name="Fang X."/>
            <person name="Wynne J.W."/>
            <person name="Xiong Z."/>
            <person name="Baker M.L."/>
            <person name="Zhao W."/>
            <person name="Tachedjian M."/>
            <person name="Zhu Y."/>
            <person name="Zhou P."/>
            <person name="Jiang X."/>
            <person name="Ng J."/>
            <person name="Yang L."/>
            <person name="Wu L."/>
            <person name="Xiao J."/>
            <person name="Feng Y."/>
            <person name="Chen Y."/>
            <person name="Sun X."/>
            <person name="Zhang Y."/>
            <person name="Marsh G.A."/>
            <person name="Crameri G."/>
            <person name="Broder C.C."/>
            <person name="Frey K.G."/>
            <person name="Wang L.F."/>
            <person name="Wang J."/>
        </authorList>
    </citation>
    <scope>NUCLEOTIDE SEQUENCE [LARGE SCALE GENOMIC DNA]</scope>
</reference>
<dbReference type="FunFam" id="3.30.1330.20:FF:000001">
    <property type="entry name" value="Tubulin alpha chain"/>
    <property type="match status" value="1"/>
</dbReference>
<dbReference type="GO" id="GO:0005200">
    <property type="term" value="F:structural constituent of cytoskeleton"/>
    <property type="evidence" value="ECO:0007669"/>
    <property type="project" value="InterPro"/>
</dbReference>
<evidence type="ECO:0000256" key="9">
    <source>
        <dbReference type="ARBA" id="ARBA00022842"/>
    </source>
</evidence>
<keyword evidence="14" id="KW-0472">Membrane</keyword>
<keyword evidence="7" id="KW-0547">Nucleotide-binding</keyword>
<sequence>MRRRLQHPSSRPAGAEAPAPQGRRKEGAPAVEPASAAAEPATKWARQARGGARSRDTAYARPPLPGPLLKRLWHLPRPSALLTSTLSLSGTRECISIHVGQAGVQIGNACWELYCLEHGIQPDGQMPSDKTIGGGDDSFNTFFSETGAGKHVPRAVFVDLEPTVIDEVRTGTYRQLFHPEQLITGKEDAANNYARGHYTIGKEIIDLVLDRIRKLADQCTGLQGFLVFHSFGGGTGSGFTSLLMERLSVDYGKKSKLEFSIYPAPQIVSSITASLRFDGALNVDLTEFQTNLVPYPRIHFPLATYAPVISAEKAYHEQLSVAEITNACFEPANQMVKCDPRHGKYMACCLLYRGDVVPKDVNAAIATIKTKRSIQFVDWCPTGFKVGINYQPPTVVPGGDLAKVQRAVCMLSNTTAIAEAWARLDHKFDLMYAKRAFVHWYVGEGMEEGEFSEAREDMAALEKDYEEVGVDSVEGEGCEERLLGWVRVLGGGGFIPASPTRARRHPCPSHAEQSMEAADYEVLSVREQLFHERVRECIISTLLFATLYILCHIALTHFKKPAEFTTVDDEDATVNKIALELCTFTLAVALGAVLLLPFSIISNEVLLSLPRNYYIQWLNGSLIHGLWNLVFLFSNLSLIFLMPFAYFFTESEGFAGSRKGVLGRVYETVVMLMLLTLLVLGMVWVASAIVDNNKASRESLYDFWEYYLPYLYSCISFLGVLLLLVCTPLGLARMFSVTGKLLVKPRLLEDLEEQLYCSAFEEAALTRRICNPTSCWLPLDMELLHRQVLALQTQRVLLEKRRKASAWQRNLGYPLAMLCLLVLTGLSVLIVAIHILELLIDEAAMPRGMQIIGNCVCLLVLSSALPVFSRTLGLTRFDLLGDFGRFNWLGNFYIVFLYNAAFAGLTTLCLVKTFTAAVRAELIRAFGLDRLPLPVSGFPRASKKAQHQ</sequence>
<evidence type="ECO:0000256" key="3">
    <source>
        <dbReference type="ARBA" id="ARBA00009636"/>
    </source>
</evidence>
<dbReference type="EMBL" id="KB030893">
    <property type="protein sequence ID" value="ELK08399.1"/>
    <property type="molecule type" value="Genomic_DNA"/>
</dbReference>
<dbReference type="InterPro" id="IPR002452">
    <property type="entry name" value="Alpha_tubulin"/>
</dbReference>
<organism evidence="17 18">
    <name type="scientific">Pteropus alecto</name>
    <name type="common">Black flying fox</name>
    <dbReference type="NCBI Taxonomy" id="9402"/>
    <lineage>
        <taxon>Eukaryota</taxon>
        <taxon>Metazoa</taxon>
        <taxon>Chordata</taxon>
        <taxon>Craniata</taxon>
        <taxon>Vertebrata</taxon>
        <taxon>Euteleostomi</taxon>
        <taxon>Mammalia</taxon>
        <taxon>Eutheria</taxon>
        <taxon>Laurasiatheria</taxon>
        <taxon>Chiroptera</taxon>
        <taxon>Yinpterochiroptera</taxon>
        <taxon>Pteropodoidea</taxon>
        <taxon>Pteropodidae</taxon>
        <taxon>Pteropodinae</taxon>
        <taxon>Pteropus</taxon>
    </lineage>
</organism>
<dbReference type="GO" id="GO:0005874">
    <property type="term" value="C:microtubule"/>
    <property type="evidence" value="ECO:0007669"/>
    <property type="project" value="UniProtKB-KW"/>
</dbReference>
<evidence type="ECO:0000256" key="1">
    <source>
        <dbReference type="ARBA" id="ARBA00001946"/>
    </source>
</evidence>
<dbReference type="Pfam" id="PF00091">
    <property type="entry name" value="Tubulin"/>
    <property type="match status" value="1"/>
</dbReference>
<feature type="transmembrane region" description="Helical" evidence="14">
    <location>
        <begin position="621"/>
        <end position="648"/>
    </location>
</feature>
<comment type="subcellular location">
    <subcellularLocation>
        <location evidence="2">Cytoplasm</location>
        <location evidence="2">Cytoskeleton</location>
    </subcellularLocation>
</comment>
<feature type="compositionally biased region" description="Low complexity" evidence="13">
    <location>
        <begin position="28"/>
        <end position="41"/>
    </location>
</feature>
<dbReference type="Gene3D" id="3.30.1330.20">
    <property type="entry name" value="Tubulin/FtsZ, C-terminal domain"/>
    <property type="match status" value="1"/>
</dbReference>
<feature type="domain" description="Tubulin/FtsZ GTPase" evidence="15">
    <location>
        <begin position="139"/>
        <end position="279"/>
    </location>
</feature>
<keyword evidence="18" id="KW-1185">Reference proteome</keyword>
<dbReference type="GO" id="GO:0005525">
    <property type="term" value="F:GTP binding"/>
    <property type="evidence" value="ECO:0007669"/>
    <property type="project" value="UniProtKB-KW"/>
</dbReference>
<dbReference type="Gene3D" id="1.10.287.600">
    <property type="entry name" value="Helix hairpin bin"/>
    <property type="match status" value="1"/>
</dbReference>
<keyword evidence="14" id="KW-0812">Transmembrane</keyword>
<dbReference type="InterPro" id="IPR023123">
    <property type="entry name" value="Tubulin_C"/>
</dbReference>
<dbReference type="InterPro" id="IPR008280">
    <property type="entry name" value="Tub_FtsZ_C"/>
</dbReference>
<protein>
    <submittedName>
        <fullName evidence="17">Protein LMBR1L</fullName>
    </submittedName>
</protein>
<evidence type="ECO:0000256" key="4">
    <source>
        <dbReference type="ARBA" id="ARBA00022490"/>
    </source>
</evidence>
<dbReference type="InterPro" id="IPR000217">
    <property type="entry name" value="Tubulin"/>
</dbReference>
<dbReference type="eggNOG" id="KOG1376">
    <property type="taxonomic scope" value="Eukaryota"/>
</dbReference>
<evidence type="ECO:0000256" key="12">
    <source>
        <dbReference type="ARBA" id="ARBA00049117"/>
    </source>
</evidence>
<dbReference type="SMART" id="SM00865">
    <property type="entry name" value="Tubulin_C"/>
    <property type="match status" value="1"/>
</dbReference>
<evidence type="ECO:0000256" key="10">
    <source>
        <dbReference type="ARBA" id="ARBA00023134"/>
    </source>
</evidence>
<dbReference type="InterPro" id="IPR036525">
    <property type="entry name" value="Tubulin/FtsZ_GTPase_sf"/>
</dbReference>
<dbReference type="GO" id="GO:0007017">
    <property type="term" value="P:microtubule-based process"/>
    <property type="evidence" value="ECO:0007669"/>
    <property type="project" value="InterPro"/>
</dbReference>
<dbReference type="InterPro" id="IPR018316">
    <property type="entry name" value="Tubulin/FtsZ_2-layer-sand-dom"/>
</dbReference>
<dbReference type="GO" id="GO:0016787">
    <property type="term" value="F:hydrolase activity"/>
    <property type="evidence" value="ECO:0007669"/>
    <property type="project" value="UniProtKB-KW"/>
</dbReference>
<dbReference type="InterPro" id="IPR037103">
    <property type="entry name" value="Tubulin/FtsZ-like_C"/>
</dbReference>
<dbReference type="PANTHER" id="PTHR11588">
    <property type="entry name" value="TUBULIN"/>
    <property type="match status" value="1"/>
</dbReference>
<keyword evidence="6" id="KW-0479">Metal-binding</keyword>
<evidence type="ECO:0000256" key="11">
    <source>
        <dbReference type="ARBA" id="ARBA00023212"/>
    </source>
</evidence>
<evidence type="ECO:0000256" key="14">
    <source>
        <dbReference type="SAM" id="Phobius"/>
    </source>
</evidence>
<keyword evidence="10" id="KW-0342">GTP-binding</keyword>
<dbReference type="CDD" id="cd02186">
    <property type="entry name" value="alpha_tubulin"/>
    <property type="match status" value="1"/>
</dbReference>
<feature type="transmembrane region" description="Helical" evidence="14">
    <location>
        <begin position="669"/>
        <end position="690"/>
    </location>
</feature>
<dbReference type="FunFam" id="3.40.50.1440:FF:000007">
    <property type="entry name" value="Tubulin alpha chain"/>
    <property type="match status" value="1"/>
</dbReference>
<evidence type="ECO:0000256" key="7">
    <source>
        <dbReference type="ARBA" id="ARBA00022741"/>
    </source>
</evidence>
<keyword evidence="8" id="KW-0378">Hydrolase</keyword>
<feature type="domain" description="Tubulin/FtsZ 2-layer sandwich" evidence="16">
    <location>
        <begin position="281"/>
        <end position="426"/>
    </location>
</feature>
<feature type="transmembrane region" description="Helical" evidence="14">
    <location>
        <begin position="811"/>
        <end position="836"/>
    </location>
</feature>
<dbReference type="Pfam" id="PF04791">
    <property type="entry name" value="LMBR1"/>
    <property type="match status" value="1"/>
</dbReference>
<dbReference type="GO" id="GO:0046872">
    <property type="term" value="F:metal ion binding"/>
    <property type="evidence" value="ECO:0007669"/>
    <property type="project" value="UniProtKB-KW"/>
</dbReference>
<dbReference type="STRING" id="9402.L5K9Q0"/>
<dbReference type="Gene3D" id="3.40.50.1440">
    <property type="entry name" value="Tubulin/FtsZ, GTPase domain"/>
    <property type="match status" value="2"/>
</dbReference>
<dbReference type="Proteomes" id="UP000010552">
    <property type="component" value="Unassembled WGS sequence"/>
</dbReference>
<dbReference type="SUPFAM" id="SSF55307">
    <property type="entry name" value="Tubulin C-terminal domain-like"/>
    <property type="match status" value="1"/>
</dbReference>
<evidence type="ECO:0000259" key="15">
    <source>
        <dbReference type="SMART" id="SM00864"/>
    </source>
</evidence>
<feature type="transmembrane region" description="Helical" evidence="14">
    <location>
        <begin position="848"/>
        <end position="868"/>
    </location>
</feature>
<feature type="transmembrane region" description="Helical" evidence="14">
    <location>
        <begin position="710"/>
        <end position="732"/>
    </location>
</feature>
<gene>
    <name evidence="17" type="ORF">PAL_GLEAN10009990</name>
</gene>
<proteinExistence type="inferred from homology"/>
<comment type="catalytic activity">
    <reaction evidence="12">
        <text>GTP + H2O = GDP + phosphate + H(+)</text>
        <dbReference type="Rhea" id="RHEA:19669"/>
        <dbReference type="ChEBI" id="CHEBI:15377"/>
        <dbReference type="ChEBI" id="CHEBI:15378"/>
        <dbReference type="ChEBI" id="CHEBI:37565"/>
        <dbReference type="ChEBI" id="CHEBI:43474"/>
        <dbReference type="ChEBI" id="CHEBI:58189"/>
    </reaction>
    <physiologicalReaction direction="left-to-right" evidence="12">
        <dbReference type="Rhea" id="RHEA:19670"/>
    </physiologicalReaction>
</comment>
<dbReference type="Pfam" id="PF03953">
    <property type="entry name" value="Tubulin_C"/>
    <property type="match status" value="1"/>
</dbReference>
<feature type="transmembrane region" description="Helical" evidence="14">
    <location>
        <begin position="888"/>
        <end position="908"/>
    </location>
</feature>
<keyword evidence="5" id="KW-0493">Microtubule</keyword>
<dbReference type="FunFam" id="1.10.287.600:FF:000005">
    <property type="entry name" value="Tubulin alpha chain"/>
    <property type="match status" value="1"/>
</dbReference>
<evidence type="ECO:0000313" key="18">
    <source>
        <dbReference type="Proteomes" id="UP000010552"/>
    </source>
</evidence>
<dbReference type="PRINTS" id="PR01162">
    <property type="entry name" value="ALPHATUBULIN"/>
</dbReference>
<comment type="cofactor">
    <cofactor evidence="1">
        <name>Mg(2+)</name>
        <dbReference type="ChEBI" id="CHEBI:18420"/>
    </cofactor>
</comment>
<dbReference type="PROSITE" id="PS00227">
    <property type="entry name" value="TUBULIN"/>
    <property type="match status" value="1"/>
</dbReference>
<dbReference type="InterPro" id="IPR006876">
    <property type="entry name" value="LMBR1-like_membr_prot"/>
</dbReference>
<comment type="similarity">
    <text evidence="3">Belongs to the tubulin family.</text>
</comment>
<keyword evidence="11" id="KW-0206">Cytoskeleton</keyword>
<feature type="transmembrane region" description="Helical" evidence="14">
    <location>
        <begin position="577"/>
        <end position="601"/>
    </location>
</feature>
<keyword evidence="9" id="KW-0460">Magnesium</keyword>
<feature type="region of interest" description="Disordered" evidence="13">
    <location>
        <begin position="1"/>
        <end position="62"/>
    </location>
</feature>
<evidence type="ECO:0000256" key="5">
    <source>
        <dbReference type="ARBA" id="ARBA00022701"/>
    </source>
</evidence>
<dbReference type="SUPFAM" id="SSF52490">
    <property type="entry name" value="Tubulin nucleotide-binding domain-like"/>
    <property type="match status" value="1"/>
</dbReference>
<dbReference type="AlphaFoldDB" id="L5K9Q0"/>
<dbReference type="PRINTS" id="PR01161">
    <property type="entry name" value="TUBULIN"/>
</dbReference>
<dbReference type="InParanoid" id="L5K9Q0"/>
<name>L5K9Q0_PTEAL</name>
<evidence type="ECO:0000256" key="2">
    <source>
        <dbReference type="ARBA" id="ARBA00004245"/>
    </source>
</evidence>
<evidence type="ECO:0000313" key="17">
    <source>
        <dbReference type="EMBL" id="ELK08399.1"/>
    </source>
</evidence>
<keyword evidence="14" id="KW-1133">Transmembrane helix</keyword>
<evidence type="ECO:0000256" key="8">
    <source>
        <dbReference type="ARBA" id="ARBA00022801"/>
    </source>
</evidence>
<dbReference type="InterPro" id="IPR017975">
    <property type="entry name" value="Tubulin_CS"/>
</dbReference>
<dbReference type="SMART" id="SM00864">
    <property type="entry name" value="Tubulin"/>
    <property type="match status" value="1"/>
</dbReference>